<organism evidence="2 3">
    <name type="scientific">Favolaschia claudopus</name>
    <dbReference type="NCBI Taxonomy" id="2862362"/>
    <lineage>
        <taxon>Eukaryota</taxon>
        <taxon>Fungi</taxon>
        <taxon>Dikarya</taxon>
        <taxon>Basidiomycota</taxon>
        <taxon>Agaricomycotina</taxon>
        <taxon>Agaricomycetes</taxon>
        <taxon>Agaricomycetidae</taxon>
        <taxon>Agaricales</taxon>
        <taxon>Marasmiineae</taxon>
        <taxon>Mycenaceae</taxon>
        <taxon>Favolaschia</taxon>
    </lineage>
</organism>
<dbReference type="Proteomes" id="UP001362999">
    <property type="component" value="Unassembled WGS sequence"/>
</dbReference>
<dbReference type="AlphaFoldDB" id="A0AAV9ZGU7"/>
<reference evidence="2 3" key="1">
    <citation type="journal article" date="2024" name="J Genomics">
        <title>Draft genome sequencing and assembly of Favolaschia claudopus CIRM-BRFM 2984 isolated from oak limbs.</title>
        <authorList>
            <person name="Navarro D."/>
            <person name="Drula E."/>
            <person name="Chaduli D."/>
            <person name="Cazenave R."/>
            <person name="Ahrendt S."/>
            <person name="Wang J."/>
            <person name="Lipzen A."/>
            <person name="Daum C."/>
            <person name="Barry K."/>
            <person name="Grigoriev I.V."/>
            <person name="Favel A."/>
            <person name="Rosso M.N."/>
            <person name="Martin F."/>
        </authorList>
    </citation>
    <scope>NUCLEOTIDE SEQUENCE [LARGE SCALE GENOMIC DNA]</scope>
    <source>
        <strain evidence="2 3">CIRM-BRFM 2984</strain>
    </source>
</reference>
<dbReference type="EMBL" id="JAWWNJ010000149">
    <property type="protein sequence ID" value="KAK6981643.1"/>
    <property type="molecule type" value="Genomic_DNA"/>
</dbReference>
<name>A0AAV9ZGU7_9AGAR</name>
<feature type="compositionally biased region" description="Acidic residues" evidence="1">
    <location>
        <begin position="125"/>
        <end position="135"/>
    </location>
</feature>
<gene>
    <name evidence="2" type="ORF">R3P38DRAFT_3234080</name>
</gene>
<evidence type="ECO:0000256" key="1">
    <source>
        <dbReference type="SAM" id="MobiDB-lite"/>
    </source>
</evidence>
<evidence type="ECO:0000313" key="2">
    <source>
        <dbReference type="EMBL" id="KAK6981643.1"/>
    </source>
</evidence>
<evidence type="ECO:0000313" key="3">
    <source>
        <dbReference type="Proteomes" id="UP001362999"/>
    </source>
</evidence>
<keyword evidence="3" id="KW-1185">Reference proteome</keyword>
<feature type="compositionally biased region" description="Polar residues" evidence="1">
    <location>
        <begin position="136"/>
        <end position="147"/>
    </location>
</feature>
<proteinExistence type="predicted"/>
<protein>
    <submittedName>
        <fullName evidence="2">Uncharacterized protein</fullName>
    </submittedName>
</protein>
<feature type="region of interest" description="Disordered" evidence="1">
    <location>
        <begin position="124"/>
        <end position="153"/>
    </location>
</feature>
<accession>A0AAV9ZGU7</accession>
<comment type="caution">
    <text evidence="2">The sequence shown here is derived from an EMBL/GenBank/DDBJ whole genome shotgun (WGS) entry which is preliminary data.</text>
</comment>
<sequence length="305" mass="34206">MCPAQDFVIESLEGPTSLKWPERVWYWSLDACGVEELSEERATELGFPTIELSIGIWTRSWDGFAYAGLREFHKGKGFDPESQDVAVQLNAPLFASVSDESQDVAVKLNAFMFELVSSFTRRDEATEDIPDDSESGSDSNWEGSSTGREGDYMTDFMDSNPCEALSTLDTHRKFTSFNEIGEFTGQPSTSASFIPLIDCSTWPTFYQPAVDARLETSSSQNVSAWVESLPTTAWNNQNWASALFEPAIPQFPAWYSNGPVRTLPFNSIDDTGSERPCNSRKRRAEDNKCEYQFASSAKRARLIEY</sequence>